<evidence type="ECO:0000256" key="1">
    <source>
        <dbReference type="SAM" id="MobiDB-lite"/>
    </source>
</evidence>
<name>H6RGK0_9BACT</name>
<accession>H6RGK0</accession>
<feature type="region of interest" description="Disordered" evidence="1">
    <location>
        <begin position="38"/>
        <end position="68"/>
    </location>
</feature>
<dbReference type="AlphaFoldDB" id="H6RGK0"/>
<protein>
    <submittedName>
        <fullName evidence="2">Uncharacterized protein</fullName>
    </submittedName>
</protein>
<organism evidence="2">
    <name type="scientific">uncultured Flavobacteriia bacterium</name>
    <dbReference type="NCBI Taxonomy" id="212695"/>
    <lineage>
        <taxon>Bacteria</taxon>
        <taxon>Pseudomonadati</taxon>
        <taxon>Bacteroidota</taxon>
        <taxon>Flavobacteriia</taxon>
        <taxon>environmental samples</taxon>
    </lineage>
</organism>
<evidence type="ECO:0000313" key="2">
    <source>
        <dbReference type="EMBL" id="CCG00161.1"/>
    </source>
</evidence>
<gene>
    <name evidence="2" type="ORF">VIS_S3CMB110009</name>
</gene>
<reference evidence="2" key="1">
    <citation type="journal article" date="2012" name="Environ. Microbiol.">
        <title>Genomic content of uncultured Bacteroidetes from contrasting oceanic provinces in the North Atlantic Ocean.</title>
        <authorList>
            <person name="Gomez-Pereira P.R."/>
            <person name="Schuler M."/>
            <person name="Fuchs B.M."/>
            <person name="Bennke C."/>
            <person name="Teeling H."/>
            <person name="Waldmann J."/>
            <person name="Richter M."/>
            <person name="Barbe V."/>
            <person name="Bataille E."/>
            <person name="Glockner F.O."/>
            <person name="Amann R."/>
        </authorList>
    </citation>
    <scope>NUCLEOTIDE SEQUENCE</scope>
</reference>
<sequence>MLFIFQIALTDSITIKNFSINSIHALYGDEIDHDYLIDFESTGDGESGEGDNEEGESDEKNDEEQDLEDDFLRQVISMSSLSASECNHFEYVLKSYTKRVKEQFSPPDCRV</sequence>
<feature type="compositionally biased region" description="Acidic residues" evidence="1">
    <location>
        <begin position="41"/>
        <end position="68"/>
    </location>
</feature>
<reference evidence="2" key="2">
    <citation type="submission" date="2012-02" db="EMBL/GenBank/DDBJ databases">
        <authorList>
            <person name="Genoscope - CEA"/>
        </authorList>
    </citation>
    <scope>NUCLEOTIDE SEQUENCE</scope>
</reference>
<dbReference type="EMBL" id="FO117600">
    <property type="protein sequence ID" value="CCG00161.1"/>
    <property type="molecule type" value="Genomic_DNA"/>
</dbReference>
<proteinExistence type="predicted"/>